<keyword evidence="7" id="KW-0032">Aminotransferase</keyword>
<name>A0A941HRH5_9CLOT</name>
<dbReference type="InterPro" id="IPR029054">
    <property type="entry name" value="dUTPase-like"/>
</dbReference>
<gene>
    <name evidence="7" type="ORF">KCG48_11725</name>
</gene>
<dbReference type="EMBL" id="JAGSCS010000018">
    <property type="protein sequence ID" value="MBR0576985.1"/>
    <property type="molecule type" value="Genomic_DNA"/>
</dbReference>
<comment type="caution">
    <text evidence="7">The sequence shown here is derived from an EMBL/GenBank/DDBJ whole genome shotgun (WGS) entry which is preliminary data.</text>
</comment>
<organism evidence="7 8">
    <name type="scientific">Proteiniclasticum sediminis</name>
    <dbReference type="NCBI Taxonomy" id="2804028"/>
    <lineage>
        <taxon>Bacteria</taxon>
        <taxon>Bacillati</taxon>
        <taxon>Bacillota</taxon>
        <taxon>Clostridia</taxon>
        <taxon>Eubacteriales</taxon>
        <taxon>Clostridiaceae</taxon>
        <taxon>Proteiniclasticum</taxon>
    </lineage>
</organism>
<evidence type="ECO:0000256" key="5">
    <source>
        <dbReference type="ARBA" id="ARBA00047686"/>
    </source>
</evidence>
<evidence type="ECO:0000256" key="3">
    <source>
        <dbReference type="ARBA" id="ARBA00022801"/>
    </source>
</evidence>
<evidence type="ECO:0000313" key="7">
    <source>
        <dbReference type="EMBL" id="MBR0576985.1"/>
    </source>
</evidence>
<dbReference type="CDD" id="cd07557">
    <property type="entry name" value="trimeric_dUTPase"/>
    <property type="match status" value="1"/>
</dbReference>
<dbReference type="InterPro" id="IPR036157">
    <property type="entry name" value="dUTPase-like_sf"/>
</dbReference>
<dbReference type="PANTHER" id="PTHR11241">
    <property type="entry name" value="DEOXYURIDINE 5'-TRIPHOSPHATE NUCLEOTIDOHYDROLASE"/>
    <property type="match status" value="1"/>
</dbReference>
<evidence type="ECO:0000259" key="6">
    <source>
        <dbReference type="Pfam" id="PF00692"/>
    </source>
</evidence>
<comment type="similarity">
    <text evidence="1">Belongs to the dUTPase family.</text>
</comment>
<feature type="domain" description="dUTPase-like" evidence="6">
    <location>
        <begin position="15"/>
        <end position="97"/>
    </location>
</feature>
<keyword evidence="8" id="KW-1185">Reference proteome</keyword>
<dbReference type="GO" id="GO:0006226">
    <property type="term" value="P:dUMP biosynthetic process"/>
    <property type="evidence" value="ECO:0007669"/>
    <property type="project" value="InterPro"/>
</dbReference>
<keyword evidence="3" id="KW-0378">Hydrolase</keyword>
<dbReference type="InterPro" id="IPR033704">
    <property type="entry name" value="dUTPase_trimeric"/>
</dbReference>
<comment type="catalytic activity">
    <reaction evidence="5">
        <text>dUTP + H2O = dUMP + diphosphate + H(+)</text>
        <dbReference type="Rhea" id="RHEA:10248"/>
        <dbReference type="ChEBI" id="CHEBI:15377"/>
        <dbReference type="ChEBI" id="CHEBI:15378"/>
        <dbReference type="ChEBI" id="CHEBI:33019"/>
        <dbReference type="ChEBI" id="CHEBI:61555"/>
        <dbReference type="ChEBI" id="CHEBI:246422"/>
        <dbReference type="EC" id="3.6.1.23"/>
    </reaction>
</comment>
<dbReference type="GO" id="GO:0046081">
    <property type="term" value="P:dUTP catabolic process"/>
    <property type="evidence" value="ECO:0007669"/>
    <property type="project" value="InterPro"/>
</dbReference>
<keyword evidence="4" id="KW-0546">Nucleotide metabolism</keyword>
<evidence type="ECO:0000313" key="8">
    <source>
        <dbReference type="Proteomes" id="UP000675379"/>
    </source>
</evidence>
<dbReference type="Pfam" id="PF00692">
    <property type="entry name" value="dUTPase"/>
    <property type="match status" value="1"/>
</dbReference>
<protein>
    <recommendedName>
        <fullName evidence="2">dUTP diphosphatase</fullName>
        <ecNumber evidence="2">3.6.1.23</ecNumber>
    </recommendedName>
</protein>
<dbReference type="EC" id="3.6.1.23" evidence="2"/>
<dbReference type="InterPro" id="IPR008181">
    <property type="entry name" value="dUTPase"/>
</dbReference>
<dbReference type="Gene3D" id="2.70.40.10">
    <property type="match status" value="1"/>
</dbReference>
<evidence type="ECO:0000256" key="1">
    <source>
        <dbReference type="ARBA" id="ARBA00006581"/>
    </source>
</evidence>
<evidence type="ECO:0000256" key="2">
    <source>
        <dbReference type="ARBA" id="ARBA00012379"/>
    </source>
</evidence>
<dbReference type="AlphaFoldDB" id="A0A941HRH5"/>
<dbReference type="PANTHER" id="PTHR11241:SF0">
    <property type="entry name" value="DEOXYURIDINE 5'-TRIPHOSPHATE NUCLEOTIDOHYDROLASE"/>
    <property type="match status" value="1"/>
</dbReference>
<dbReference type="GO" id="GO:0008483">
    <property type="term" value="F:transaminase activity"/>
    <property type="evidence" value="ECO:0007669"/>
    <property type="project" value="UniProtKB-KW"/>
</dbReference>
<keyword evidence="7" id="KW-0808">Transferase</keyword>
<reference evidence="7" key="1">
    <citation type="submission" date="2021-04" db="EMBL/GenBank/DDBJ databases">
        <title>Proteiniclasticum sedimins sp. nov., an obligate anaerobic bacterium isolated from anaerobic sludge.</title>
        <authorList>
            <person name="Liu J."/>
        </authorList>
    </citation>
    <scope>NUCLEOTIDE SEQUENCE</scope>
    <source>
        <strain evidence="7">BAD-10</strain>
    </source>
</reference>
<dbReference type="GO" id="GO:0000287">
    <property type="term" value="F:magnesium ion binding"/>
    <property type="evidence" value="ECO:0007669"/>
    <property type="project" value="InterPro"/>
</dbReference>
<dbReference type="GO" id="GO:0004170">
    <property type="term" value="F:dUTP diphosphatase activity"/>
    <property type="evidence" value="ECO:0007669"/>
    <property type="project" value="UniProtKB-EC"/>
</dbReference>
<dbReference type="RefSeq" id="WP_211802403.1">
    <property type="nucleotide sequence ID" value="NZ_JAGSCS010000018.1"/>
</dbReference>
<sequence>MKYEIIPIQLQEGGKIPVYANYNDAGADVFAAEDLVLRPMEKLVVPLNFSVALPDHLEMQVRPRSGLSLKTTLAIPNSPGTVDAGYRDPVGVIVENTYNIAQLPYALLYDEELRTKVQKEGKILKPDEAKAIFSTYSGSSLETPETLALFPFLVLDAQGNPWGTLYLEKGMKIAQVVFLEVVHAKFEVVPDVRAFGEDRGGGYGSTGLK</sequence>
<dbReference type="SUPFAM" id="SSF51283">
    <property type="entry name" value="dUTPase-like"/>
    <property type="match status" value="1"/>
</dbReference>
<accession>A0A941HRH5</accession>
<dbReference type="Proteomes" id="UP000675379">
    <property type="component" value="Unassembled WGS sequence"/>
</dbReference>
<evidence type="ECO:0000256" key="4">
    <source>
        <dbReference type="ARBA" id="ARBA00023080"/>
    </source>
</evidence>
<proteinExistence type="inferred from homology"/>